<gene>
    <name evidence="2" type="ORF">EXIGLDRAFT_726976</name>
</gene>
<feature type="non-terminal residue" evidence="2">
    <location>
        <position position="75"/>
    </location>
</feature>
<dbReference type="AlphaFoldDB" id="A0A165DIH7"/>
<sequence length="75" mass="9192">MVEASLWLWWSIVKEQATSEDCWYGLDCRKQTDPDHVFRFNHVCLNTWPERKRQALQERRRKREERSKQADATKL</sequence>
<reference evidence="2 3" key="1">
    <citation type="journal article" date="2016" name="Mol. Biol. Evol.">
        <title>Comparative Genomics of Early-Diverging Mushroom-Forming Fungi Provides Insights into the Origins of Lignocellulose Decay Capabilities.</title>
        <authorList>
            <person name="Nagy L.G."/>
            <person name="Riley R."/>
            <person name="Tritt A."/>
            <person name="Adam C."/>
            <person name="Daum C."/>
            <person name="Floudas D."/>
            <person name="Sun H."/>
            <person name="Yadav J.S."/>
            <person name="Pangilinan J."/>
            <person name="Larsson K.H."/>
            <person name="Matsuura K."/>
            <person name="Barry K."/>
            <person name="Labutti K."/>
            <person name="Kuo R."/>
            <person name="Ohm R.A."/>
            <person name="Bhattacharya S.S."/>
            <person name="Shirouzu T."/>
            <person name="Yoshinaga Y."/>
            <person name="Martin F.M."/>
            <person name="Grigoriev I.V."/>
            <person name="Hibbett D.S."/>
        </authorList>
    </citation>
    <scope>NUCLEOTIDE SEQUENCE [LARGE SCALE GENOMIC DNA]</scope>
    <source>
        <strain evidence="2 3">HHB12029</strain>
    </source>
</reference>
<evidence type="ECO:0000256" key="1">
    <source>
        <dbReference type="SAM" id="MobiDB-lite"/>
    </source>
</evidence>
<keyword evidence="3" id="KW-1185">Reference proteome</keyword>
<name>A0A165DIH7_EXIGL</name>
<accession>A0A165DIH7</accession>
<dbReference type="InParanoid" id="A0A165DIH7"/>
<evidence type="ECO:0000313" key="2">
    <source>
        <dbReference type="EMBL" id="KZV84618.1"/>
    </source>
</evidence>
<dbReference type="EMBL" id="KV426217">
    <property type="protein sequence ID" value="KZV84618.1"/>
    <property type="molecule type" value="Genomic_DNA"/>
</dbReference>
<feature type="region of interest" description="Disordered" evidence="1">
    <location>
        <begin position="55"/>
        <end position="75"/>
    </location>
</feature>
<evidence type="ECO:0000313" key="3">
    <source>
        <dbReference type="Proteomes" id="UP000077266"/>
    </source>
</evidence>
<protein>
    <submittedName>
        <fullName evidence="2">Uncharacterized protein</fullName>
    </submittedName>
</protein>
<proteinExistence type="predicted"/>
<dbReference type="OrthoDB" id="2745518at2759"/>
<dbReference type="Proteomes" id="UP000077266">
    <property type="component" value="Unassembled WGS sequence"/>
</dbReference>
<organism evidence="2 3">
    <name type="scientific">Exidia glandulosa HHB12029</name>
    <dbReference type="NCBI Taxonomy" id="1314781"/>
    <lineage>
        <taxon>Eukaryota</taxon>
        <taxon>Fungi</taxon>
        <taxon>Dikarya</taxon>
        <taxon>Basidiomycota</taxon>
        <taxon>Agaricomycotina</taxon>
        <taxon>Agaricomycetes</taxon>
        <taxon>Auriculariales</taxon>
        <taxon>Exidiaceae</taxon>
        <taxon>Exidia</taxon>
    </lineage>
</organism>